<proteinExistence type="inferred from homology"/>
<feature type="domain" description="Impact N-terminal" evidence="2">
    <location>
        <begin position="20"/>
        <end position="124"/>
    </location>
</feature>
<sequence length="210" mass="22976">MSDTYLTIAGPARAELKREGSKFIAEAQPVTSRENADAWFASVREREHTATHHCTAFRAGREGDVFHYNDDGEPSGTAGPPILRQIDGHDLTNTAVVVTRYYGGTKLGTGGLIRAYGDAAKRVLDAAEIVEKVVRVPVRVRFAYEDTSPASRVLDQFDLDIVDRDYSDVTEIVAGVRESDVDRFIQAFVNGLGDRGTVVSTGIDEKRDEG</sequence>
<comment type="caution">
    <text evidence="4">The sequence shown here is derived from an EMBL/GenBank/DDBJ whole genome shotgun (WGS) entry which is preliminary data.</text>
</comment>
<keyword evidence="5" id="KW-1185">Reference proteome</keyword>
<feature type="domain" description="UPF0029" evidence="3">
    <location>
        <begin position="140"/>
        <end position="190"/>
    </location>
</feature>
<accession>A0A2A8CZL5</accession>
<organism evidence="4 5">
    <name type="scientific">Longibacter salinarum</name>
    <dbReference type="NCBI Taxonomy" id="1850348"/>
    <lineage>
        <taxon>Bacteria</taxon>
        <taxon>Pseudomonadati</taxon>
        <taxon>Rhodothermota</taxon>
        <taxon>Rhodothermia</taxon>
        <taxon>Rhodothermales</taxon>
        <taxon>Salisaetaceae</taxon>
        <taxon>Longibacter</taxon>
    </lineage>
</organism>
<dbReference type="SUPFAM" id="SSF54980">
    <property type="entry name" value="EF-G C-terminal domain-like"/>
    <property type="match status" value="1"/>
</dbReference>
<dbReference type="PANTHER" id="PTHR16301">
    <property type="entry name" value="IMPACT-RELATED"/>
    <property type="match status" value="1"/>
</dbReference>
<dbReference type="PANTHER" id="PTHR16301:SF20">
    <property type="entry name" value="IMPACT FAMILY MEMBER YIGZ"/>
    <property type="match status" value="1"/>
</dbReference>
<evidence type="ECO:0000313" key="5">
    <source>
        <dbReference type="Proteomes" id="UP000220102"/>
    </source>
</evidence>
<evidence type="ECO:0000259" key="2">
    <source>
        <dbReference type="Pfam" id="PF01205"/>
    </source>
</evidence>
<reference evidence="4 5" key="1">
    <citation type="submission" date="2017-10" db="EMBL/GenBank/DDBJ databases">
        <title>Draft genome of Longibacter Salinarum.</title>
        <authorList>
            <person name="Goh K.M."/>
            <person name="Shamsir M.S."/>
            <person name="Lim S.W."/>
        </authorList>
    </citation>
    <scope>NUCLEOTIDE SEQUENCE [LARGE SCALE GENOMIC DNA]</scope>
    <source>
        <strain evidence="4 5">KCTC 52045</strain>
    </source>
</reference>
<dbReference type="InterPro" id="IPR035647">
    <property type="entry name" value="EFG_III/V"/>
</dbReference>
<dbReference type="InterPro" id="IPR020569">
    <property type="entry name" value="UPF0029_Impact_CS"/>
</dbReference>
<name>A0A2A8CZL5_9BACT</name>
<dbReference type="SUPFAM" id="SSF54211">
    <property type="entry name" value="Ribosomal protein S5 domain 2-like"/>
    <property type="match status" value="1"/>
</dbReference>
<protein>
    <recommendedName>
        <fullName evidence="6">YigZ family protein</fullName>
    </recommendedName>
</protein>
<dbReference type="InterPro" id="IPR015269">
    <property type="entry name" value="UPF0029_Impact_C"/>
</dbReference>
<evidence type="ECO:0008006" key="6">
    <source>
        <dbReference type="Google" id="ProtNLM"/>
    </source>
</evidence>
<evidence type="ECO:0000259" key="3">
    <source>
        <dbReference type="Pfam" id="PF09186"/>
    </source>
</evidence>
<comment type="similarity">
    <text evidence="1">Belongs to the IMPACT family.</text>
</comment>
<dbReference type="InterPro" id="IPR020568">
    <property type="entry name" value="Ribosomal_Su5_D2-typ_SF"/>
</dbReference>
<dbReference type="RefSeq" id="WP_098075233.1">
    <property type="nucleotide sequence ID" value="NZ_PDEQ01000003.1"/>
</dbReference>
<dbReference type="Pfam" id="PF01205">
    <property type="entry name" value="Impact_N"/>
    <property type="match status" value="1"/>
</dbReference>
<gene>
    <name evidence="4" type="ORF">CRI94_06800</name>
</gene>
<dbReference type="Gene3D" id="3.30.230.30">
    <property type="entry name" value="Impact, N-terminal domain"/>
    <property type="match status" value="1"/>
</dbReference>
<dbReference type="InterPro" id="IPR036956">
    <property type="entry name" value="Impact_N_sf"/>
</dbReference>
<dbReference type="InterPro" id="IPR023582">
    <property type="entry name" value="Impact"/>
</dbReference>
<dbReference type="InterPro" id="IPR001498">
    <property type="entry name" value="Impact_N"/>
</dbReference>
<dbReference type="PROSITE" id="PS00910">
    <property type="entry name" value="UPF0029"/>
    <property type="match status" value="1"/>
</dbReference>
<dbReference type="Pfam" id="PF09186">
    <property type="entry name" value="DUF1949"/>
    <property type="match status" value="1"/>
</dbReference>
<dbReference type="AlphaFoldDB" id="A0A2A8CZL5"/>
<dbReference type="EMBL" id="PDEQ01000003">
    <property type="protein sequence ID" value="PEN14070.1"/>
    <property type="molecule type" value="Genomic_DNA"/>
</dbReference>
<dbReference type="Proteomes" id="UP000220102">
    <property type="component" value="Unassembled WGS sequence"/>
</dbReference>
<dbReference type="GO" id="GO:0006446">
    <property type="term" value="P:regulation of translational initiation"/>
    <property type="evidence" value="ECO:0007669"/>
    <property type="project" value="TreeGrafter"/>
</dbReference>
<dbReference type="GO" id="GO:0005737">
    <property type="term" value="C:cytoplasm"/>
    <property type="evidence" value="ECO:0007669"/>
    <property type="project" value="TreeGrafter"/>
</dbReference>
<dbReference type="OrthoDB" id="9813771at2"/>
<evidence type="ECO:0000313" key="4">
    <source>
        <dbReference type="EMBL" id="PEN14070.1"/>
    </source>
</evidence>
<evidence type="ECO:0000256" key="1">
    <source>
        <dbReference type="ARBA" id="ARBA00007665"/>
    </source>
</evidence>